<dbReference type="PROSITE" id="PS51725">
    <property type="entry name" value="ABM"/>
    <property type="match status" value="1"/>
</dbReference>
<dbReference type="AlphaFoldDB" id="A0A421FFV8"/>
<dbReference type="PANTHER" id="PTHR38052">
    <property type="entry name" value="EXPRESSED PROTEIN"/>
    <property type="match status" value="1"/>
</dbReference>
<dbReference type="Proteomes" id="UP000285883">
    <property type="component" value="Unassembled WGS sequence"/>
</dbReference>
<dbReference type="EMBL" id="JPWU03000034">
    <property type="protein sequence ID" value="KAG2530251.1"/>
    <property type="molecule type" value="Genomic_DNA"/>
</dbReference>
<dbReference type="STRING" id="325452.A0A421FFV8"/>
<sequence length="106" mass="12361">MVYTLVVHLHAKEGKDIEEKINNKLVEASQIYVNDPETLAWHVMQDHVDPRSWTIVERYERQSSLKIHQANPFYAGFGAFMGPLLDKELEIRQFNELDTSKPVHVE</sequence>
<evidence type="ECO:0000259" key="1">
    <source>
        <dbReference type="PROSITE" id="PS51725"/>
    </source>
</evidence>
<name>A0A421FFV8_9STRA</name>
<dbReference type="InterPro" id="IPR011008">
    <property type="entry name" value="Dimeric_a/b-barrel"/>
</dbReference>
<protein>
    <recommendedName>
        <fullName evidence="1">ABM domain-containing protein</fullName>
    </recommendedName>
</protein>
<proteinExistence type="predicted"/>
<reference evidence="2" key="3">
    <citation type="submission" date="2020-06" db="EMBL/GenBank/DDBJ databases">
        <authorList>
            <person name="Studholme D.J."/>
        </authorList>
    </citation>
    <scope>NUCLEOTIDE SEQUENCE</scope>
    <source>
        <strain evidence="2">NZFS 2646</strain>
        <strain evidence="3">NZFS 3630</strain>
    </source>
</reference>
<dbReference type="Gene3D" id="3.30.70.100">
    <property type="match status" value="1"/>
</dbReference>
<evidence type="ECO:0000313" key="5">
    <source>
        <dbReference type="EMBL" id="RLN82164.1"/>
    </source>
</evidence>
<dbReference type="SUPFAM" id="SSF54909">
    <property type="entry name" value="Dimeric alpha+beta barrel"/>
    <property type="match status" value="1"/>
</dbReference>
<evidence type="ECO:0000313" key="2">
    <source>
        <dbReference type="EMBL" id="KAG2528946.1"/>
    </source>
</evidence>
<dbReference type="InterPro" id="IPR007138">
    <property type="entry name" value="ABM_dom"/>
</dbReference>
<comment type="caution">
    <text evidence="4">The sequence shown here is derived from an EMBL/GenBank/DDBJ whole genome shotgun (WGS) entry which is preliminary data.</text>
</comment>
<reference evidence="2" key="1">
    <citation type="journal article" date="2015" name="Genom Data">
        <title>Genome sequences of six Phytophthora species associated with forests in New Zealand.</title>
        <authorList>
            <person name="Studholme D.J."/>
            <person name="McDougal R.L."/>
            <person name="Sambles C."/>
            <person name="Hansen E."/>
            <person name="Hardy G."/>
            <person name="Grant M."/>
            <person name="Ganley R.J."/>
            <person name="Williams N.M."/>
        </authorList>
    </citation>
    <scope>NUCLEOTIDE SEQUENCE</scope>
    <source>
        <strain evidence="2">NZFS 2646</strain>
        <strain evidence="3">NZFS 3630</strain>
    </source>
</reference>
<gene>
    <name evidence="4" type="ORF">BBI17_002957</name>
    <name evidence="5" type="ORF">BBO99_00003092</name>
    <name evidence="2" type="ORF">JM16_000936</name>
    <name evidence="3" type="ORF">JM18_001017</name>
</gene>
<dbReference type="Proteomes" id="UP000792063">
    <property type="component" value="Unassembled WGS sequence"/>
</dbReference>
<dbReference type="EMBL" id="JPWV03000034">
    <property type="protein sequence ID" value="KAG2528946.1"/>
    <property type="molecule type" value="Genomic_DNA"/>
</dbReference>
<evidence type="ECO:0000313" key="7">
    <source>
        <dbReference type="Proteomes" id="UP000285883"/>
    </source>
</evidence>
<dbReference type="PANTHER" id="PTHR38052:SF1">
    <property type="entry name" value="ABM DOMAIN-CONTAINING PROTEIN"/>
    <property type="match status" value="1"/>
</dbReference>
<dbReference type="EMBL" id="MAYM02000306">
    <property type="protein sequence ID" value="RLN44215.1"/>
    <property type="molecule type" value="Genomic_DNA"/>
</dbReference>
<accession>A0A421FFV8</accession>
<dbReference type="Proteomes" id="UP000785171">
    <property type="component" value="Unassembled WGS sequence"/>
</dbReference>
<dbReference type="Proteomes" id="UP000285624">
    <property type="component" value="Unassembled WGS sequence"/>
</dbReference>
<dbReference type="EMBL" id="MBDN02000059">
    <property type="protein sequence ID" value="RLN82164.1"/>
    <property type="molecule type" value="Genomic_DNA"/>
</dbReference>
<evidence type="ECO:0000313" key="3">
    <source>
        <dbReference type="EMBL" id="KAG2530251.1"/>
    </source>
</evidence>
<keyword evidence="6" id="KW-1185">Reference proteome</keyword>
<evidence type="ECO:0000313" key="6">
    <source>
        <dbReference type="Proteomes" id="UP000285624"/>
    </source>
</evidence>
<reference evidence="6 7" key="2">
    <citation type="submission" date="2018-07" db="EMBL/GenBank/DDBJ databases">
        <title>Genome sequencing of oomycete isolates from Chile give support for New Zealand origin for Phytophthora kernoviae and make available the first Nothophytophthora sp. genome.</title>
        <authorList>
            <person name="Studholme D.J."/>
            <person name="Sanfuentes E."/>
            <person name="Panda P."/>
            <person name="Hill R."/>
            <person name="Sambles C."/>
            <person name="Grant M."/>
            <person name="Williams N.M."/>
            <person name="Mcdougal R.L."/>
        </authorList>
    </citation>
    <scope>NUCLEOTIDE SEQUENCE [LARGE SCALE GENOMIC DNA]</scope>
    <source>
        <strain evidence="4">Chile2</strain>
        <strain evidence="5">Chile4</strain>
    </source>
</reference>
<organism evidence="4 7">
    <name type="scientific">Phytophthora kernoviae</name>
    <dbReference type="NCBI Taxonomy" id="325452"/>
    <lineage>
        <taxon>Eukaryota</taxon>
        <taxon>Sar</taxon>
        <taxon>Stramenopiles</taxon>
        <taxon>Oomycota</taxon>
        <taxon>Peronosporomycetes</taxon>
        <taxon>Peronosporales</taxon>
        <taxon>Peronosporaceae</taxon>
        <taxon>Phytophthora</taxon>
    </lineage>
</organism>
<feature type="domain" description="ABM" evidence="1">
    <location>
        <begin position="3"/>
        <end position="94"/>
    </location>
</feature>
<evidence type="ECO:0000313" key="4">
    <source>
        <dbReference type="EMBL" id="RLN44215.1"/>
    </source>
</evidence>